<evidence type="ECO:0000313" key="2">
    <source>
        <dbReference type="Proteomes" id="UP000217790"/>
    </source>
</evidence>
<dbReference type="AlphaFoldDB" id="A0A2H3D306"/>
<protein>
    <submittedName>
        <fullName evidence="1">Uncharacterized protein</fullName>
    </submittedName>
</protein>
<evidence type="ECO:0000313" key="1">
    <source>
        <dbReference type="EMBL" id="PBK88124.1"/>
    </source>
</evidence>
<dbReference type="EMBL" id="KZ293675">
    <property type="protein sequence ID" value="PBK88124.1"/>
    <property type="molecule type" value="Genomic_DNA"/>
</dbReference>
<proteinExistence type="predicted"/>
<sequence length="265" mass="29479">MEAIKTLYQLLVRGAKPLWSHIHSIISPLLPATDASPDAISGVHHNHPGIIPSESQEAILHQNRSLDSNSIEVDSSSLENLPTMKAKHPKQSSEWLVPVTSKGRSDDQLVETGYHESLPQVTLSAFNEAGPLKSSIKVPKQQTYTGKKPVIPSSIADTPCTKLGVAGLLDKLNTTLGTAYTLKTPSLSSVLQTCITNDYDFGVAYGRLRPIWYSVNWTTVEDELYTRELKDRKMRQEALVGNRIVHPNMPLRRVWDLYSNRVVPY</sequence>
<name>A0A2H3D306_ARMGA</name>
<dbReference type="OrthoDB" id="3065529at2759"/>
<dbReference type="InParanoid" id="A0A2H3D306"/>
<reference evidence="2" key="1">
    <citation type="journal article" date="2017" name="Nat. Ecol. Evol.">
        <title>Genome expansion and lineage-specific genetic innovations in the forest pathogenic fungi Armillaria.</title>
        <authorList>
            <person name="Sipos G."/>
            <person name="Prasanna A.N."/>
            <person name="Walter M.C."/>
            <person name="O'Connor E."/>
            <person name="Balint B."/>
            <person name="Krizsan K."/>
            <person name="Kiss B."/>
            <person name="Hess J."/>
            <person name="Varga T."/>
            <person name="Slot J."/>
            <person name="Riley R."/>
            <person name="Boka B."/>
            <person name="Rigling D."/>
            <person name="Barry K."/>
            <person name="Lee J."/>
            <person name="Mihaltcheva S."/>
            <person name="LaButti K."/>
            <person name="Lipzen A."/>
            <person name="Waldron R."/>
            <person name="Moloney N.M."/>
            <person name="Sperisen C."/>
            <person name="Kredics L."/>
            <person name="Vagvoelgyi C."/>
            <person name="Patrignani A."/>
            <person name="Fitzpatrick D."/>
            <person name="Nagy I."/>
            <person name="Doyle S."/>
            <person name="Anderson J.B."/>
            <person name="Grigoriev I.V."/>
            <person name="Gueldener U."/>
            <person name="Muensterkoetter M."/>
            <person name="Nagy L.G."/>
        </authorList>
    </citation>
    <scope>NUCLEOTIDE SEQUENCE [LARGE SCALE GENOMIC DNA]</scope>
    <source>
        <strain evidence="2">Ar21-2</strain>
    </source>
</reference>
<gene>
    <name evidence="1" type="ORF">ARMGADRAFT_443141</name>
</gene>
<keyword evidence="2" id="KW-1185">Reference proteome</keyword>
<accession>A0A2H3D306</accession>
<dbReference type="Proteomes" id="UP000217790">
    <property type="component" value="Unassembled WGS sequence"/>
</dbReference>
<organism evidence="1 2">
    <name type="scientific">Armillaria gallica</name>
    <name type="common">Bulbous honey fungus</name>
    <name type="synonym">Armillaria bulbosa</name>
    <dbReference type="NCBI Taxonomy" id="47427"/>
    <lineage>
        <taxon>Eukaryota</taxon>
        <taxon>Fungi</taxon>
        <taxon>Dikarya</taxon>
        <taxon>Basidiomycota</taxon>
        <taxon>Agaricomycotina</taxon>
        <taxon>Agaricomycetes</taxon>
        <taxon>Agaricomycetidae</taxon>
        <taxon>Agaricales</taxon>
        <taxon>Marasmiineae</taxon>
        <taxon>Physalacriaceae</taxon>
        <taxon>Armillaria</taxon>
    </lineage>
</organism>